<evidence type="ECO:0000313" key="2">
    <source>
        <dbReference type="EMBL" id="CUS38315.1"/>
    </source>
</evidence>
<reference evidence="2 3" key="1">
    <citation type="submission" date="2015-10" db="EMBL/GenBank/DDBJ databases">
        <authorList>
            <person name="Gilbert D.G."/>
        </authorList>
    </citation>
    <scope>NUCLEOTIDE SEQUENCE [LARGE SCALE GENOMIC DNA]</scope>
    <source>
        <strain evidence="2">COMA1</strain>
    </source>
</reference>
<proteinExistence type="predicted"/>
<feature type="compositionally biased region" description="Basic residues" evidence="1">
    <location>
        <begin position="42"/>
        <end position="52"/>
    </location>
</feature>
<keyword evidence="3" id="KW-1185">Reference proteome</keyword>
<dbReference type="RefSeq" id="WP_176698135.1">
    <property type="nucleotide sequence ID" value="NZ_CZQA01000011.1"/>
</dbReference>
<gene>
    <name evidence="2" type="ORF">COMA1_50041</name>
</gene>
<evidence type="ECO:0000256" key="1">
    <source>
        <dbReference type="SAM" id="MobiDB-lite"/>
    </source>
</evidence>
<dbReference type="AlphaFoldDB" id="A0A0S4LQS8"/>
<feature type="region of interest" description="Disordered" evidence="1">
    <location>
        <begin position="32"/>
        <end position="52"/>
    </location>
</feature>
<accession>A0A0S4LQS8</accession>
<name>A0A0S4LQS8_9BACT</name>
<organism evidence="2 3">
    <name type="scientific">Candidatus Nitrospira nitrosa</name>
    <dbReference type="NCBI Taxonomy" id="1742972"/>
    <lineage>
        <taxon>Bacteria</taxon>
        <taxon>Pseudomonadati</taxon>
        <taxon>Nitrospirota</taxon>
        <taxon>Nitrospiria</taxon>
        <taxon>Nitrospirales</taxon>
        <taxon>Nitrospiraceae</taxon>
        <taxon>Nitrospira</taxon>
    </lineage>
</organism>
<sequence length="52" mass="5902">MSYNEAETRFYLIDPVLRGKNYNEHWKLKLETPAPVEPTGAKGRRRPGGGLS</sequence>
<protein>
    <submittedName>
        <fullName evidence="2">Uncharacterized protein</fullName>
    </submittedName>
</protein>
<evidence type="ECO:0000313" key="3">
    <source>
        <dbReference type="Proteomes" id="UP000199032"/>
    </source>
</evidence>
<dbReference type="Proteomes" id="UP000199032">
    <property type="component" value="Unassembled WGS sequence"/>
</dbReference>
<dbReference type="STRING" id="1742972.COMA1_50041"/>
<dbReference type="EMBL" id="CZQA01000011">
    <property type="protein sequence ID" value="CUS38315.1"/>
    <property type="molecule type" value="Genomic_DNA"/>
</dbReference>